<dbReference type="EMBL" id="SGJP01000006">
    <property type="protein sequence ID" value="NFA59576.1"/>
    <property type="molecule type" value="Genomic_DNA"/>
</dbReference>
<organism evidence="1 2">
    <name type="scientific">Clostridium botulinum</name>
    <dbReference type="NCBI Taxonomy" id="1491"/>
    <lineage>
        <taxon>Bacteria</taxon>
        <taxon>Bacillati</taxon>
        <taxon>Bacillota</taxon>
        <taxon>Clostridia</taxon>
        <taxon>Eubacteriales</taxon>
        <taxon>Clostridiaceae</taxon>
        <taxon>Clostridium</taxon>
    </lineage>
</organism>
<comment type="caution">
    <text evidence="1">The sequence shown here is derived from an EMBL/GenBank/DDBJ whole genome shotgun (WGS) entry which is preliminary data.</text>
</comment>
<name>A0A6M0SVR8_CLOBO</name>
<protein>
    <submittedName>
        <fullName evidence="1">Uncharacterized protein</fullName>
    </submittedName>
</protein>
<dbReference type="Proteomes" id="UP000473089">
    <property type="component" value="Unassembled WGS sequence"/>
</dbReference>
<proteinExistence type="predicted"/>
<accession>A0A6M0SVR8</accession>
<evidence type="ECO:0000313" key="2">
    <source>
        <dbReference type="Proteomes" id="UP000473089"/>
    </source>
</evidence>
<gene>
    <name evidence="1" type="ORF">EXM42_03945</name>
</gene>
<reference evidence="1 2" key="1">
    <citation type="submission" date="2019-02" db="EMBL/GenBank/DDBJ databases">
        <title>Genome sequencing of Clostridium botulinum clinical isolates.</title>
        <authorList>
            <person name="Brunt J."/>
            <person name="Van Vliet A.H.M."/>
            <person name="Stringer S.C."/>
            <person name="Grant K.A."/>
            <person name="Carter A.C."/>
            <person name="Peck M.W."/>
        </authorList>
    </citation>
    <scope>NUCLEOTIDE SEQUENCE [LARGE SCALE GENOMIC DNA]</scope>
    <source>
        <strain evidence="1 2">R1125/03</strain>
    </source>
</reference>
<evidence type="ECO:0000313" key="1">
    <source>
        <dbReference type="EMBL" id="NFA59576.1"/>
    </source>
</evidence>
<dbReference type="AlphaFoldDB" id="A0A6M0SVR8"/>
<sequence>MYYNENLVTIHNISNKQINYHNNHHVDLLTITFKGQDKEAVSDYVNKDFKELEKFNGRLSEVM</sequence>